<protein>
    <recommendedName>
        <fullName evidence="1">ATP-dependent DNA helicase</fullName>
        <ecNumber evidence="1">5.6.2.3</ecNumber>
    </recommendedName>
</protein>
<accession>A0A1X7VST8</accession>
<keyword evidence="1" id="KW-0547">Nucleotide-binding</keyword>
<comment type="catalytic activity">
    <reaction evidence="1">
        <text>ATP + H2O = ADP + phosphate + H(+)</text>
        <dbReference type="Rhea" id="RHEA:13065"/>
        <dbReference type="ChEBI" id="CHEBI:15377"/>
        <dbReference type="ChEBI" id="CHEBI:15378"/>
        <dbReference type="ChEBI" id="CHEBI:30616"/>
        <dbReference type="ChEBI" id="CHEBI:43474"/>
        <dbReference type="ChEBI" id="CHEBI:456216"/>
        <dbReference type="EC" id="5.6.2.3"/>
    </reaction>
</comment>
<proteinExistence type="inferred from homology"/>
<keyword evidence="1" id="KW-0347">Helicase</keyword>
<keyword evidence="1" id="KW-0234">DNA repair</keyword>
<feature type="domain" description="DNA helicase Pif1-like DEAD-box helicase" evidence="2">
    <location>
        <begin position="1"/>
        <end position="65"/>
    </location>
</feature>
<dbReference type="Gene3D" id="3.40.50.300">
    <property type="entry name" value="P-loop containing nucleotide triphosphate hydrolases"/>
    <property type="match status" value="1"/>
</dbReference>
<comment type="cofactor">
    <cofactor evidence="1">
        <name>Mg(2+)</name>
        <dbReference type="ChEBI" id="CHEBI:18420"/>
    </cofactor>
</comment>
<dbReference type="GO" id="GO:0005524">
    <property type="term" value="F:ATP binding"/>
    <property type="evidence" value="ECO:0007669"/>
    <property type="project" value="UniProtKB-KW"/>
</dbReference>
<dbReference type="InParanoid" id="A0A1X7VST8"/>
<evidence type="ECO:0000313" key="3">
    <source>
        <dbReference type="EnsemblMetazoa" id="Aqu2.1.42939_001"/>
    </source>
</evidence>
<dbReference type="Pfam" id="PF05970">
    <property type="entry name" value="PIF1"/>
    <property type="match status" value="1"/>
</dbReference>
<dbReference type="InterPro" id="IPR010285">
    <property type="entry name" value="DNA_helicase_pif1-like_DEAD"/>
</dbReference>
<sequence>MFISGVGRTGRSLLIEALKCLVDEIWHPKSGDIMCAVVASTGIAAFNVGGQTIHRLFQLPIEYEGKKLDIGFLNKETQKRI</sequence>
<dbReference type="GO" id="GO:0016887">
    <property type="term" value="F:ATP hydrolysis activity"/>
    <property type="evidence" value="ECO:0007669"/>
    <property type="project" value="RHEA"/>
</dbReference>
<keyword evidence="1" id="KW-0233">DNA recombination</keyword>
<dbReference type="GO" id="GO:0006310">
    <property type="term" value="P:DNA recombination"/>
    <property type="evidence" value="ECO:0007669"/>
    <property type="project" value="UniProtKB-KW"/>
</dbReference>
<keyword evidence="1" id="KW-0067">ATP-binding</keyword>
<comment type="similarity">
    <text evidence="1">Belongs to the helicase family.</text>
</comment>
<evidence type="ECO:0000259" key="2">
    <source>
        <dbReference type="Pfam" id="PF05970"/>
    </source>
</evidence>
<dbReference type="EnsemblMetazoa" id="Aqu2.1.42939_001">
    <property type="protein sequence ID" value="Aqu2.1.42939_001"/>
    <property type="gene ID" value="Aqu2.1.42939"/>
</dbReference>
<dbReference type="GO" id="GO:0043139">
    <property type="term" value="F:5'-3' DNA helicase activity"/>
    <property type="evidence" value="ECO:0007669"/>
    <property type="project" value="UniProtKB-EC"/>
</dbReference>
<keyword evidence="1" id="KW-0378">Hydrolase</keyword>
<evidence type="ECO:0000256" key="1">
    <source>
        <dbReference type="RuleBase" id="RU363044"/>
    </source>
</evidence>
<reference evidence="3" key="1">
    <citation type="submission" date="2017-05" db="UniProtKB">
        <authorList>
            <consortium name="EnsemblMetazoa"/>
        </authorList>
    </citation>
    <scope>IDENTIFICATION</scope>
</reference>
<dbReference type="AlphaFoldDB" id="A0A1X7VST8"/>
<name>A0A1X7VST8_AMPQE</name>
<dbReference type="EC" id="5.6.2.3" evidence="1"/>
<organism evidence="3">
    <name type="scientific">Amphimedon queenslandica</name>
    <name type="common">Sponge</name>
    <dbReference type="NCBI Taxonomy" id="400682"/>
    <lineage>
        <taxon>Eukaryota</taxon>
        <taxon>Metazoa</taxon>
        <taxon>Porifera</taxon>
        <taxon>Demospongiae</taxon>
        <taxon>Heteroscleromorpha</taxon>
        <taxon>Haplosclerida</taxon>
        <taxon>Niphatidae</taxon>
        <taxon>Amphimedon</taxon>
    </lineage>
</organism>
<dbReference type="InterPro" id="IPR027417">
    <property type="entry name" value="P-loop_NTPase"/>
</dbReference>
<dbReference type="GO" id="GO:0000723">
    <property type="term" value="P:telomere maintenance"/>
    <property type="evidence" value="ECO:0007669"/>
    <property type="project" value="InterPro"/>
</dbReference>
<dbReference type="GO" id="GO:0006281">
    <property type="term" value="P:DNA repair"/>
    <property type="evidence" value="ECO:0007669"/>
    <property type="project" value="UniProtKB-KW"/>
</dbReference>
<keyword evidence="1" id="KW-0227">DNA damage</keyword>